<dbReference type="PANTHER" id="PTHR44147:SF2">
    <property type="entry name" value="DEHYDROGENASE_REDUCTASE SDR FAMILY MEMBER 1"/>
    <property type="match status" value="1"/>
</dbReference>
<dbReference type="OMA" id="ATVSIWM"/>
<evidence type="ECO:0000313" key="2">
    <source>
        <dbReference type="Proteomes" id="UP000694392"/>
    </source>
</evidence>
<dbReference type="Gene3D" id="3.40.50.720">
    <property type="entry name" value="NAD(P)-binding Rossmann-like Domain"/>
    <property type="match status" value="1"/>
</dbReference>
<reference evidence="1" key="2">
    <citation type="submission" date="2025-09" db="UniProtKB">
        <authorList>
            <consortium name="Ensembl"/>
        </authorList>
    </citation>
    <scope>IDENTIFICATION</scope>
</reference>
<protein>
    <recommendedName>
        <fullName evidence="3">Dehydrogenase/reductase SDR family member 1</fullName>
    </recommendedName>
</protein>
<dbReference type="InterPro" id="IPR002347">
    <property type="entry name" value="SDR_fam"/>
</dbReference>
<dbReference type="Proteomes" id="UP000694392">
    <property type="component" value="Unplaced"/>
</dbReference>
<dbReference type="GeneTree" id="ENSGT00940000157797"/>
<name>A0A8D0HM50_SPHPU</name>
<evidence type="ECO:0008006" key="3">
    <source>
        <dbReference type="Google" id="ProtNLM"/>
    </source>
</evidence>
<dbReference type="PANTHER" id="PTHR44147">
    <property type="entry name" value="DEHYDROGENASE/REDUCTASE SDR FAMILY MEMBER 1"/>
    <property type="match status" value="1"/>
</dbReference>
<organism evidence="1 2">
    <name type="scientific">Sphenodon punctatus</name>
    <name type="common">Tuatara</name>
    <name type="synonym">Hatteria punctata</name>
    <dbReference type="NCBI Taxonomy" id="8508"/>
    <lineage>
        <taxon>Eukaryota</taxon>
        <taxon>Metazoa</taxon>
        <taxon>Chordata</taxon>
        <taxon>Craniata</taxon>
        <taxon>Vertebrata</taxon>
        <taxon>Euteleostomi</taxon>
        <taxon>Lepidosauria</taxon>
        <taxon>Sphenodontia</taxon>
        <taxon>Sphenodontidae</taxon>
        <taxon>Sphenodon</taxon>
    </lineage>
</organism>
<dbReference type="SUPFAM" id="SSF51735">
    <property type="entry name" value="NAD(P)-binding Rossmann-fold domains"/>
    <property type="match status" value="1"/>
</dbReference>
<sequence>LASIIPPCCKSRPLLGQVCLVTGASRGIGNGIALQLSEAGATVYITGRHQESLEQAAEEVQCRGGHCVPVVCDSTQEKEVEALFQRLKKEQKGRLDVLVNNAFSEVPALLEQKDVPFWERPVSLWDNVNNVGLRGHYIYTFYAARMMVPAKHGLIVIISSIGGLRYLFSVPYGVGKAACDRLAADCAVELRSSGVACVALWPGLVRTEEMEKKTKASGLLAEKLQQRMVSMAESTEVSGKCIVALASDPHIMRHTGKVLLSPDLARRYRFKDVDGRPVFNYTSIRTLLMVAMPKLSFLFSLIPECITTPKWVLSIYGIWFIYQTVTLKKDLYES</sequence>
<keyword evidence="2" id="KW-1185">Reference proteome</keyword>
<proteinExistence type="predicted"/>
<dbReference type="PRINTS" id="PR00081">
    <property type="entry name" value="GDHRDH"/>
</dbReference>
<dbReference type="Ensembl" id="ENSSPUT00000022695.1">
    <property type="protein sequence ID" value="ENSSPUP00000021285.1"/>
    <property type="gene ID" value="ENSSPUG00000016363.1"/>
</dbReference>
<dbReference type="AlphaFoldDB" id="A0A8D0HM50"/>
<reference evidence="1" key="1">
    <citation type="submission" date="2025-08" db="UniProtKB">
        <authorList>
            <consortium name="Ensembl"/>
        </authorList>
    </citation>
    <scope>IDENTIFICATION</scope>
</reference>
<accession>A0A8D0HM50</accession>
<dbReference type="Pfam" id="PF00106">
    <property type="entry name" value="adh_short"/>
    <property type="match status" value="1"/>
</dbReference>
<evidence type="ECO:0000313" key="1">
    <source>
        <dbReference type="Ensembl" id="ENSSPUP00000021285.1"/>
    </source>
</evidence>
<dbReference type="InterPro" id="IPR036291">
    <property type="entry name" value="NAD(P)-bd_dom_sf"/>
</dbReference>